<evidence type="ECO:0000256" key="3">
    <source>
        <dbReference type="ARBA" id="ARBA00022475"/>
    </source>
</evidence>
<dbReference type="InterPro" id="IPR000515">
    <property type="entry name" value="MetI-like"/>
</dbReference>
<evidence type="ECO:0000259" key="8">
    <source>
        <dbReference type="PROSITE" id="PS50928"/>
    </source>
</evidence>
<organism evidence="9 10">
    <name type="scientific">Rhizobium miluonense</name>
    <dbReference type="NCBI Taxonomy" id="411945"/>
    <lineage>
        <taxon>Bacteria</taxon>
        <taxon>Pseudomonadati</taxon>
        <taxon>Pseudomonadota</taxon>
        <taxon>Alphaproteobacteria</taxon>
        <taxon>Hyphomicrobiales</taxon>
        <taxon>Rhizobiaceae</taxon>
        <taxon>Rhizobium/Agrobacterium group</taxon>
        <taxon>Rhizobium</taxon>
    </lineage>
</organism>
<dbReference type="SUPFAM" id="SSF161098">
    <property type="entry name" value="MetI-like"/>
    <property type="match status" value="1"/>
</dbReference>
<evidence type="ECO:0000313" key="10">
    <source>
        <dbReference type="Proteomes" id="UP001250791"/>
    </source>
</evidence>
<dbReference type="Gene3D" id="1.10.3720.10">
    <property type="entry name" value="MetI-like"/>
    <property type="match status" value="1"/>
</dbReference>
<comment type="caution">
    <text evidence="9">The sequence shown here is derived from an EMBL/GenBank/DDBJ whole genome shotgun (WGS) entry which is preliminary data.</text>
</comment>
<dbReference type="PROSITE" id="PS50928">
    <property type="entry name" value="ABC_TM1"/>
    <property type="match status" value="1"/>
</dbReference>
<comment type="similarity">
    <text evidence="7">Belongs to the binding-protein-dependent transport system permease family.</text>
</comment>
<gene>
    <name evidence="9" type="ORF">J2W52_005153</name>
</gene>
<reference evidence="9 10" key="1">
    <citation type="submission" date="2023-07" db="EMBL/GenBank/DDBJ databases">
        <title>Sorghum-associated microbial communities from plants grown in Nebraska, USA.</title>
        <authorList>
            <person name="Schachtman D."/>
        </authorList>
    </citation>
    <scope>NUCLEOTIDE SEQUENCE [LARGE SCALE GENOMIC DNA]</scope>
    <source>
        <strain evidence="9 10">3199</strain>
    </source>
</reference>
<dbReference type="InterPro" id="IPR035906">
    <property type="entry name" value="MetI-like_sf"/>
</dbReference>
<evidence type="ECO:0000256" key="5">
    <source>
        <dbReference type="ARBA" id="ARBA00022989"/>
    </source>
</evidence>
<dbReference type="PANTHER" id="PTHR30151:SF0">
    <property type="entry name" value="ABC TRANSPORTER PERMEASE PROTEIN MJ0413-RELATED"/>
    <property type="match status" value="1"/>
</dbReference>
<evidence type="ECO:0000256" key="2">
    <source>
        <dbReference type="ARBA" id="ARBA00022448"/>
    </source>
</evidence>
<proteinExistence type="inferred from homology"/>
<dbReference type="RefSeq" id="WP_183774710.1">
    <property type="nucleotide sequence ID" value="NZ_JAVDUP010000008.1"/>
</dbReference>
<dbReference type="EMBL" id="JAVDUP010000008">
    <property type="protein sequence ID" value="MDR6903520.1"/>
    <property type="molecule type" value="Genomic_DNA"/>
</dbReference>
<name>A0ABU1SX64_9HYPH</name>
<keyword evidence="4 7" id="KW-0812">Transmembrane</keyword>
<keyword evidence="6 7" id="KW-0472">Membrane</keyword>
<protein>
    <submittedName>
        <fullName evidence="9">ABC-type nitrate/sulfonate/bicarbonate transport system permease component</fullName>
    </submittedName>
</protein>
<feature type="transmembrane region" description="Helical" evidence="7">
    <location>
        <begin position="68"/>
        <end position="89"/>
    </location>
</feature>
<sequence>MKHFSLRKLFLGFGALALFILAWKLVTDAKLVSPIFFPGPERTYAALVKGLAGGAMLSQTLETVRRMLLGWLLASFVGVFLGALIGVSRRARAFIAPTLELLRPLPASAMIPIAIAFLGFSDNMVLVVIAFGALWPMLLATIHGFAAMEPRLYEVSAVLGLSRAEVIWKLALPSAMPMILASLRLGLTISLILAVVGEMLASRQGLGQSILAASRSFRSPDLFAGIVILGTIGLVGSRLLSFAERRLLRWQAVNR</sequence>
<keyword evidence="5 7" id="KW-1133">Transmembrane helix</keyword>
<feature type="transmembrane region" description="Helical" evidence="7">
    <location>
        <begin position="101"/>
        <end position="120"/>
    </location>
</feature>
<dbReference type="Proteomes" id="UP001250791">
    <property type="component" value="Unassembled WGS sequence"/>
</dbReference>
<dbReference type="Pfam" id="PF00528">
    <property type="entry name" value="BPD_transp_1"/>
    <property type="match status" value="1"/>
</dbReference>
<evidence type="ECO:0000313" key="9">
    <source>
        <dbReference type="EMBL" id="MDR6903520.1"/>
    </source>
</evidence>
<dbReference type="CDD" id="cd06261">
    <property type="entry name" value="TM_PBP2"/>
    <property type="match status" value="1"/>
</dbReference>
<feature type="transmembrane region" description="Helical" evidence="7">
    <location>
        <begin position="126"/>
        <end position="145"/>
    </location>
</feature>
<evidence type="ECO:0000256" key="4">
    <source>
        <dbReference type="ARBA" id="ARBA00022692"/>
    </source>
</evidence>
<feature type="transmembrane region" description="Helical" evidence="7">
    <location>
        <begin position="178"/>
        <end position="201"/>
    </location>
</feature>
<keyword evidence="3" id="KW-1003">Cell membrane</keyword>
<feature type="transmembrane region" description="Helical" evidence="7">
    <location>
        <begin position="222"/>
        <end position="240"/>
    </location>
</feature>
<evidence type="ECO:0000256" key="1">
    <source>
        <dbReference type="ARBA" id="ARBA00004651"/>
    </source>
</evidence>
<feature type="domain" description="ABC transmembrane type-1" evidence="8">
    <location>
        <begin position="60"/>
        <end position="240"/>
    </location>
</feature>
<dbReference type="PANTHER" id="PTHR30151">
    <property type="entry name" value="ALKANE SULFONATE ABC TRANSPORTER-RELATED, MEMBRANE SUBUNIT"/>
    <property type="match status" value="1"/>
</dbReference>
<accession>A0ABU1SX64</accession>
<keyword evidence="2 7" id="KW-0813">Transport</keyword>
<evidence type="ECO:0000256" key="7">
    <source>
        <dbReference type="RuleBase" id="RU363032"/>
    </source>
</evidence>
<evidence type="ECO:0000256" key="6">
    <source>
        <dbReference type="ARBA" id="ARBA00023136"/>
    </source>
</evidence>
<comment type="subcellular location">
    <subcellularLocation>
        <location evidence="1 7">Cell membrane</location>
        <topology evidence="1 7">Multi-pass membrane protein</topology>
    </subcellularLocation>
</comment>
<keyword evidence="10" id="KW-1185">Reference proteome</keyword>